<comment type="catalytic activity">
    <reaction evidence="8">
        <text>fluoride(in) = fluoride(out)</text>
        <dbReference type="Rhea" id="RHEA:76159"/>
        <dbReference type="ChEBI" id="CHEBI:17051"/>
    </reaction>
    <physiologicalReaction direction="left-to-right" evidence="8">
        <dbReference type="Rhea" id="RHEA:76160"/>
    </physiologicalReaction>
</comment>
<accession>A0A5J4Z5Q1</accession>
<keyword evidence="6 10" id="KW-0472">Membrane</keyword>
<feature type="transmembrane region" description="Helical" evidence="10">
    <location>
        <begin position="80"/>
        <end position="100"/>
    </location>
</feature>
<comment type="caution">
    <text evidence="11">The sequence shown here is derived from an EMBL/GenBank/DDBJ whole genome shotgun (WGS) entry which is preliminary data.</text>
</comment>
<keyword evidence="4 10" id="KW-0812">Transmembrane</keyword>
<proteinExistence type="inferred from homology"/>
<comment type="subcellular location">
    <subcellularLocation>
        <location evidence="2">Cell membrane</location>
        <topology evidence="2">Multi-pass membrane protein</topology>
    </subcellularLocation>
</comment>
<feature type="compositionally biased region" description="Polar residues" evidence="9">
    <location>
        <begin position="153"/>
        <end position="164"/>
    </location>
</feature>
<dbReference type="PANTHER" id="PTHR28259:SF1">
    <property type="entry name" value="FLUORIDE EXPORT PROTEIN 1-RELATED"/>
    <property type="match status" value="1"/>
</dbReference>
<evidence type="ECO:0000256" key="1">
    <source>
        <dbReference type="ARBA" id="ARBA00002598"/>
    </source>
</evidence>
<keyword evidence="3" id="KW-1003">Cell membrane</keyword>
<evidence type="ECO:0000256" key="7">
    <source>
        <dbReference type="ARBA" id="ARBA00035120"/>
    </source>
</evidence>
<keyword evidence="12" id="KW-1185">Reference proteome</keyword>
<feature type="transmembrane region" description="Helical" evidence="10">
    <location>
        <begin position="106"/>
        <end position="126"/>
    </location>
</feature>
<gene>
    <name evidence="11" type="ORF">FVE85_5552</name>
</gene>
<dbReference type="OMA" id="LQSYGFW"/>
<evidence type="ECO:0000256" key="5">
    <source>
        <dbReference type="ARBA" id="ARBA00022989"/>
    </source>
</evidence>
<evidence type="ECO:0000313" key="11">
    <source>
        <dbReference type="EMBL" id="KAA8497967.1"/>
    </source>
</evidence>
<dbReference type="EMBL" id="VRMN01000001">
    <property type="protein sequence ID" value="KAA8497967.1"/>
    <property type="molecule type" value="Genomic_DNA"/>
</dbReference>
<feature type="region of interest" description="Disordered" evidence="9">
    <location>
        <begin position="153"/>
        <end position="181"/>
    </location>
</feature>
<dbReference type="GO" id="GO:0005886">
    <property type="term" value="C:plasma membrane"/>
    <property type="evidence" value="ECO:0007669"/>
    <property type="project" value="UniProtKB-SubCell"/>
</dbReference>
<dbReference type="Pfam" id="PF02537">
    <property type="entry name" value="CRCB"/>
    <property type="match status" value="2"/>
</dbReference>
<dbReference type="Proteomes" id="UP000324585">
    <property type="component" value="Unassembled WGS sequence"/>
</dbReference>
<evidence type="ECO:0000256" key="8">
    <source>
        <dbReference type="ARBA" id="ARBA00035585"/>
    </source>
</evidence>
<dbReference type="PANTHER" id="PTHR28259">
    <property type="entry name" value="FLUORIDE EXPORT PROTEIN 1-RELATED"/>
    <property type="match status" value="1"/>
</dbReference>
<name>A0A5J4Z5Q1_PORPP</name>
<keyword evidence="5 10" id="KW-1133">Transmembrane helix</keyword>
<evidence type="ECO:0000256" key="6">
    <source>
        <dbReference type="ARBA" id="ARBA00023136"/>
    </source>
</evidence>
<feature type="transmembrane region" description="Helical" evidence="10">
    <location>
        <begin position="297"/>
        <end position="316"/>
    </location>
</feature>
<sequence>MLRTVPEWVVLSVHLVAPSVLGTISRAYVEILFGPTVINVTSNTSAVFLDLPVNALGSFLMGVVHHEVVKGRLDSLHPHLVHMIGTAFMGSLTTFASWNFQVVQMFIAGNWVGAFFALIIGTHVAFMSFMVGRQLVHIVGLLAYTRMEKSRAAQSQVSPVSNQDGAEPDERHSHQDSILSSSGGAEFELDSRFKTSHMFIFSSVFAAVTWGPILAACFIDHADPSRQKIWIAAALAPIGTMIRWQLSFLNTNSPKRFGAGSWFPLGTFLTNVGATMLDALVQIPQVLDKSDTLATKWIGAVSSGIMGCMSTVSTWIKEIAMLYAKALAEENPARSPHIMHNWIYALATLVAAQILGILIYGTAVWTT</sequence>
<feature type="transmembrane region" description="Helical" evidence="10">
    <location>
        <begin position="258"/>
        <end position="277"/>
    </location>
</feature>
<evidence type="ECO:0000256" key="4">
    <source>
        <dbReference type="ARBA" id="ARBA00022692"/>
    </source>
</evidence>
<protein>
    <submittedName>
        <fullName evidence="11">Putative fluoride ion transporter CrcB</fullName>
    </submittedName>
</protein>
<dbReference type="InterPro" id="IPR003691">
    <property type="entry name" value="FluC"/>
</dbReference>
<evidence type="ECO:0000256" key="10">
    <source>
        <dbReference type="SAM" id="Phobius"/>
    </source>
</evidence>
<evidence type="ECO:0000256" key="3">
    <source>
        <dbReference type="ARBA" id="ARBA00022475"/>
    </source>
</evidence>
<comment type="function">
    <text evidence="1">Fluoride channel required for the rapid expulsion of cytoplasmic fluoride.</text>
</comment>
<evidence type="ECO:0000256" key="9">
    <source>
        <dbReference type="SAM" id="MobiDB-lite"/>
    </source>
</evidence>
<feature type="transmembrane region" description="Helical" evidence="10">
    <location>
        <begin position="199"/>
        <end position="222"/>
    </location>
</feature>
<dbReference type="GO" id="GO:1903425">
    <property type="term" value="F:fluoride transmembrane transporter activity"/>
    <property type="evidence" value="ECO:0007669"/>
    <property type="project" value="TreeGrafter"/>
</dbReference>
<dbReference type="AlphaFoldDB" id="A0A5J4Z5Q1"/>
<evidence type="ECO:0000256" key="2">
    <source>
        <dbReference type="ARBA" id="ARBA00004651"/>
    </source>
</evidence>
<comment type="similarity">
    <text evidence="7">Belongs to the fluoride channel Fluc/FEX (TC 1.A.43) family.</text>
</comment>
<reference evidence="12" key="1">
    <citation type="journal article" date="2019" name="Nat. Commun.">
        <title>Expansion of phycobilisome linker gene families in mesophilic red algae.</title>
        <authorList>
            <person name="Lee J."/>
            <person name="Kim D."/>
            <person name="Bhattacharya D."/>
            <person name="Yoon H.S."/>
        </authorList>
    </citation>
    <scope>NUCLEOTIDE SEQUENCE [LARGE SCALE GENOMIC DNA]</scope>
    <source>
        <strain evidence="12">CCMP 1328</strain>
    </source>
</reference>
<feature type="transmembrane region" description="Helical" evidence="10">
    <location>
        <begin position="342"/>
        <end position="365"/>
    </location>
</feature>
<evidence type="ECO:0000313" key="12">
    <source>
        <dbReference type="Proteomes" id="UP000324585"/>
    </source>
</evidence>
<dbReference type="OrthoDB" id="5330at2759"/>
<organism evidence="11 12">
    <name type="scientific">Porphyridium purpureum</name>
    <name type="common">Red alga</name>
    <name type="synonym">Porphyridium cruentum</name>
    <dbReference type="NCBI Taxonomy" id="35688"/>
    <lineage>
        <taxon>Eukaryota</taxon>
        <taxon>Rhodophyta</taxon>
        <taxon>Bangiophyceae</taxon>
        <taxon>Porphyridiales</taxon>
        <taxon>Porphyridiaceae</taxon>
        <taxon>Porphyridium</taxon>
    </lineage>
</organism>